<organism evidence="2">
    <name type="scientific">uncultured Pyrinomonadaceae bacterium</name>
    <dbReference type="NCBI Taxonomy" id="2283094"/>
    <lineage>
        <taxon>Bacteria</taxon>
        <taxon>Pseudomonadati</taxon>
        <taxon>Acidobacteriota</taxon>
        <taxon>Blastocatellia</taxon>
        <taxon>Blastocatellales</taxon>
        <taxon>Pyrinomonadaceae</taxon>
        <taxon>environmental samples</taxon>
    </lineage>
</organism>
<keyword evidence="1" id="KW-0472">Membrane</keyword>
<protein>
    <submittedName>
        <fullName evidence="2">SpoIIM</fullName>
    </submittedName>
</protein>
<dbReference type="EMBL" id="CADCUR010000142">
    <property type="protein sequence ID" value="CAA9402289.1"/>
    <property type="molecule type" value="Genomic_DNA"/>
</dbReference>
<feature type="transmembrane region" description="Helical" evidence="1">
    <location>
        <begin position="105"/>
        <end position="123"/>
    </location>
</feature>
<sequence>MNRFISDHKDNWQRLEDLLSILETSSIKGLSKMEVREFGELYRRAATDLAIARSETRDVKLVNYLNSLVIRAHGKIYRAESQGANLIWNFFAEDFPRAFRRTWRYTALAFAVFVFFGVASFVLCYNDLNFADELGLSDLRYAVQNENRWWLELNRANQIGSTAILTNNILVALKAFALGAFFGIGTIYVLIFNGLQIGGVLGVCYKINAGFAGELVTFMVGHGVVELSCIFISGGAGMLIGYSIINPKDLTRAQALKKNGLEAVRLAIGCAALLVVAGVIEGFLSPSALPAWVKFGTGILTGAAMSAYLLLAGREEKQTAQAQESAVHKLIDDFR</sequence>
<feature type="transmembrane region" description="Helical" evidence="1">
    <location>
        <begin position="203"/>
        <end position="221"/>
    </location>
</feature>
<proteinExistence type="predicted"/>
<gene>
    <name evidence="2" type="ORF">AVDCRST_MAG74-1712</name>
</gene>
<evidence type="ECO:0000313" key="2">
    <source>
        <dbReference type="EMBL" id="CAA9402289.1"/>
    </source>
</evidence>
<name>A0A6J4NZY1_9BACT</name>
<feature type="transmembrane region" description="Helical" evidence="1">
    <location>
        <begin position="227"/>
        <end position="245"/>
    </location>
</feature>
<feature type="transmembrane region" description="Helical" evidence="1">
    <location>
        <begin position="169"/>
        <end position="191"/>
    </location>
</feature>
<evidence type="ECO:0000256" key="1">
    <source>
        <dbReference type="SAM" id="Phobius"/>
    </source>
</evidence>
<keyword evidence="1" id="KW-1133">Transmembrane helix</keyword>
<feature type="transmembrane region" description="Helical" evidence="1">
    <location>
        <begin position="266"/>
        <end position="285"/>
    </location>
</feature>
<reference evidence="2" key="1">
    <citation type="submission" date="2020-02" db="EMBL/GenBank/DDBJ databases">
        <authorList>
            <person name="Meier V. D."/>
        </authorList>
    </citation>
    <scope>NUCLEOTIDE SEQUENCE</scope>
    <source>
        <strain evidence="2">AVDCRST_MAG74</strain>
    </source>
</reference>
<accession>A0A6J4NZY1</accession>
<dbReference type="PANTHER" id="PTHR35337">
    <property type="entry name" value="SLR1478 PROTEIN"/>
    <property type="match status" value="1"/>
</dbReference>
<feature type="transmembrane region" description="Helical" evidence="1">
    <location>
        <begin position="291"/>
        <end position="311"/>
    </location>
</feature>
<dbReference type="AlphaFoldDB" id="A0A6J4NZY1"/>
<dbReference type="PANTHER" id="PTHR35337:SF1">
    <property type="entry name" value="SLR1478 PROTEIN"/>
    <property type="match status" value="1"/>
</dbReference>
<dbReference type="Pfam" id="PF01944">
    <property type="entry name" value="SpoIIM"/>
    <property type="match status" value="1"/>
</dbReference>
<keyword evidence="1" id="KW-0812">Transmembrane</keyword>
<dbReference type="InterPro" id="IPR002798">
    <property type="entry name" value="SpoIIM-like"/>
</dbReference>